<keyword evidence="5" id="KW-0131">Cell cycle</keyword>
<sequence length="480" mass="54428">MFVTDIRKEFYDVVVNQRVALFVSPDIDALCACKVLQALFHCDQVQYTLVPVAGWQDLGTAFMEHKEQYQYFVLINCGANVDLLETLQPEEDSVFFICDTHRPVDVVNVYNDTQIKLLIKQDDDLGVPSYDDIFHDDEEDEEDGDDSGNESDGSAEPSGKRRRYDECTVYYILPENSLVSSCTFAFDFVLRLVLYQHWSLYESICNSCYTSCSFKLWSINGQKKLQEFLADMGLPLKQVRQKFNSMDMTIKENLREVIEESANKFSMKDIRVQTFAVHFGFKNRFLASDVVHAAAALLENVEKGETSTDNFIKALDCLSRSNLERLHLGIDLAKKKLKAIQQTVASCICTNLILSQGPFLYCHLLEGTPDVKLFSKPLALTLLCKYLLKAFVCSTRNKRCKILPLIMAAPLDVEKGTVIVLGIPPESETSDKKNFFGRAFEKAAESTSSRTLHDHFDTSVIELKMEDRGKFLDALITLLS</sequence>
<dbReference type="GO" id="GO:1902977">
    <property type="term" value="P:mitotic DNA replication preinitiation complex assembly"/>
    <property type="evidence" value="ECO:0007669"/>
    <property type="project" value="TreeGrafter"/>
</dbReference>
<dbReference type="GO" id="GO:0003688">
    <property type="term" value="F:DNA replication origin binding"/>
    <property type="evidence" value="ECO:0007669"/>
    <property type="project" value="TreeGrafter"/>
</dbReference>
<dbReference type="InterPro" id="IPR003874">
    <property type="entry name" value="CDC45"/>
</dbReference>
<protein>
    <submittedName>
        <fullName evidence="7">CDC45 cell division cycle 45 homolog (S. cerevisiae)</fullName>
    </submittedName>
</protein>
<dbReference type="GO" id="GO:0003682">
    <property type="term" value="F:chromatin binding"/>
    <property type="evidence" value="ECO:0007669"/>
    <property type="project" value="TreeGrafter"/>
</dbReference>
<dbReference type="AlphaFoldDB" id="A0A672P4F5"/>
<dbReference type="Proteomes" id="UP000472262">
    <property type="component" value="Unassembled WGS sequence"/>
</dbReference>
<dbReference type="PANTHER" id="PTHR10507">
    <property type="entry name" value="CDC45-RELATED PROTEIN"/>
    <property type="match status" value="1"/>
</dbReference>
<evidence type="ECO:0000313" key="8">
    <source>
        <dbReference type="Proteomes" id="UP000472262"/>
    </source>
</evidence>
<evidence type="ECO:0000256" key="4">
    <source>
        <dbReference type="ARBA" id="ARBA00023242"/>
    </source>
</evidence>
<evidence type="ECO:0000256" key="5">
    <source>
        <dbReference type="ARBA" id="ARBA00023306"/>
    </source>
</evidence>
<keyword evidence="3" id="KW-0235">DNA replication</keyword>
<comment type="subcellular location">
    <subcellularLocation>
        <location evidence="1">Nucleus</location>
    </subcellularLocation>
</comment>
<evidence type="ECO:0000313" key="7">
    <source>
        <dbReference type="Ensembl" id="ENSSGRP00000057385.1"/>
    </source>
</evidence>
<reference evidence="7" key="1">
    <citation type="submission" date="2025-08" db="UniProtKB">
        <authorList>
            <consortium name="Ensembl"/>
        </authorList>
    </citation>
    <scope>IDENTIFICATION</scope>
</reference>
<dbReference type="PANTHER" id="PTHR10507:SF0">
    <property type="entry name" value="CELL DIVISION CONTROL PROTEIN 45 HOMOLOG"/>
    <property type="match status" value="1"/>
</dbReference>
<keyword evidence="4" id="KW-0539">Nucleus</keyword>
<proteinExistence type="inferred from homology"/>
<name>A0A672P4F5_SINGR</name>
<dbReference type="GO" id="GO:0000727">
    <property type="term" value="P:double-strand break repair via break-induced replication"/>
    <property type="evidence" value="ECO:0007669"/>
    <property type="project" value="TreeGrafter"/>
</dbReference>
<evidence type="ECO:0000256" key="2">
    <source>
        <dbReference type="ARBA" id="ARBA00010727"/>
    </source>
</evidence>
<feature type="region of interest" description="Disordered" evidence="6">
    <location>
        <begin position="131"/>
        <end position="160"/>
    </location>
</feature>
<dbReference type="Ensembl" id="ENSSGRT00000061259.1">
    <property type="protein sequence ID" value="ENSSGRP00000057385.1"/>
    <property type="gene ID" value="ENSSGRG00000029792.1"/>
</dbReference>
<keyword evidence="8" id="KW-1185">Reference proteome</keyword>
<dbReference type="GO" id="GO:0003697">
    <property type="term" value="F:single-stranded DNA binding"/>
    <property type="evidence" value="ECO:0007669"/>
    <property type="project" value="TreeGrafter"/>
</dbReference>
<accession>A0A672P4F5</accession>
<dbReference type="GO" id="GO:0031261">
    <property type="term" value="C:DNA replication preinitiation complex"/>
    <property type="evidence" value="ECO:0007669"/>
    <property type="project" value="TreeGrafter"/>
</dbReference>
<comment type="similarity">
    <text evidence="2">Belongs to the CDC45 family.</text>
</comment>
<evidence type="ECO:0000256" key="1">
    <source>
        <dbReference type="ARBA" id="ARBA00004123"/>
    </source>
</evidence>
<evidence type="ECO:0000256" key="6">
    <source>
        <dbReference type="SAM" id="MobiDB-lite"/>
    </source>
</evidence>
<organism evidence="7 8">
    <name type="scientific">Sinocyclocheilus grahami</name>
    <name type="common">Dianchi golden-line fish</name>
    <name type="synonym">Barbus grahami</name>
    <dbReference type="NCBI Taxonomy" id="75366"/>
    <lineage>
        <taxon>Eukaryota</taxon>
        <taxon>Metazoa</taxon>
        <taxon>Chordata</taxon>
        <taxon>Craniata</taxon>
        <taxon>Vertebrata</taxon>
        <taxon>Euteleostomi</taxon>
        <taxon>Actinopterygii</taxon>
        <taxon>Neopterygii</taxon>
        <taxon>Teleostei</taxon>
        <taxon>Ostariophysi</taxon>
        <taxon>Cypriniformes</taxon>
        <taxon>Cyprinidae</taxon>
        <taxon>Cyprininae</taxon>
        <taxon>Sinocyclocheilus</taxon>
    </lineage>
</organism>
<evidence type="ECO:0000256" key="3">
    <source>
        <dbReference type="ARBA" id="ARBA00022705"/>
    </source>
</evidence>
<dbReference type="GO" id="GO:0006270">
    <property type="term" value="P:DNA replication initiation"/>
    <property type="evidence" value="ECO:0007669"/>
    <property type="project" value="InterPro"/>
</dbReference>
<feature type="compositionally biased region" description="Acidic residues" evidence="6">
    <location>
        <begin position="134"/>
        <end position="149"/>
    </location>
</feature>
<dbReference type="Pfam" id="PF02724">
    <property type="entry name" value="CDC45"/>
    <property type="match status" value="2"/>
</dbReference>
<reference evidence="7" key="2">
    <citation type="submission" date="2025-09" db="UniProtKB">
        <authorList>
            <consortium name="Ensembl"/>
        </authorList>
    </citation>
    <scope>IDENTIFICATION</scope>
</reference>